<protein>
    <recommendedName>
        <fullName evidence="3">F-box domain-containing protein</fullName>
    </recommendedName>
</protein>
<accession>A0A4Y7SED0</accession>
<keyword evidence="2" id="KW-1185">Reference proteome</keyword>
<comment type="caution">
    <text evidence="1">The sequence shown here is derived from an EMBL/GenBank/DDBJ whole genome shotgun (WGS) entry which is preliminary data.</text>
</comment>
<sequence length="454" mass="52007">MPTQLPNELVYLILDHLALTPREECLQDFISSSLVNSTFRPHCQKYIFHAVRLWPSFPEANGLRSPDLLGHHRRSLLLVRAVTCNPSLGLHVRRLSHRVTAWPRDDYDGLDEMLHALELMPNITDLELGHRLILRDGRFGVTIAPGSRWTDSVLALAQRRSVHTLRLKGVARYSEDLVSDNIRVLHLEKSFLRLGEAPNGAVPEFSRRKIQVLTCDHFSTIFLLHRYMEGASPQLETSTIKRLSIYLYLATTQDYRRLLRQTSCLQELELTVERTIVSPTDLANFVSPPLTHLHPQSFSTLRFLTVHMRIDLQNGVLLSPYTNLVGDSLAQFVALESLLFNIVLQGSLTWHPVNFMPGRWGQLSKILCQPGACPKIQRVSIQVKIWTGRYRVEAERLAQRFGKFVFPAEFQRLIETRPEIDFSFVTEVVVSDLAIPLVPYMALRDLPLVPYLER</sequence>
<gene>
    <name evidence="1" type="ORF">FA13DRAFT_271576</name>
</gene>
<name>A0A4Y7SED0_COPMI</name>
<organism evidence="1 2">
    <name type="scientific">Coprinellus micaceus</name>
    <name type="common">Glistening ink-cap mushroom</name>
    <name type="synonym">Coprinus micaceus</name>
    <dbReference type="NCBI Taxonomy" id="71717"/>
    <lineage>
        <taxon>Eukaryota</taxon>
        <taxon>Fungi</taxon>
        <taxon>Dikarya</taxon>
        <taxon>Basidiomycota</taxon>
        <taxon>Agaricomycotina</taxon>
        <taxon>Agaricomycetes</taxon>
        <taxon>Agaricomycetidae</taxon>
        <taxon>Agaricales</taxon>
        <taxon>Agaricineae</taxon>
        <taxon>Psathyrellaceae</taxon>
        <taxon>Coprinellus</taxon>
    </lineage>
</organism>
<evidence type="ECO:0000313" key="2">
    <source>
        <dbReference type="Proteomes" id="UP000298030"/>
    </source>
</evidence>
<reference evidence="1 2" key="1">
    <citation type="journal article" date="2019" name="Nat. Ecol. Evol.">
        <title>Megaphylogeny resolves global patterns of mushroom evolution.</title>
        <authorList>
            <person name="Varga T."/>
            <person name="Krizsan K."/>
            <person name="Foldi C."/>
            <person name="Dima B."/>
            <person name="Sanchez-Garcia M."/>
            <person name="Sanchez-Ramirez S."/>
            <person name="Szollosi G.J."/>
            <person name="Szarkandi J.G."/>
            <person name="Papp V."/>
            <person name="Albert L."/>
            <person name="Andreopoulos W."/>
            <person name="Angelini C."/>
            <person name="Antonin V."/>
            <person name="Barry K.W."/>
            <person name="Bougher N.L."/>
            <person name="Buchanan P."/>
            <person name="Buyck B."/>
            <person name="Bense V."/>
            <person name="Catcheside P."/>
            <person name="Chovatia M."/>
            <person name="Cooper J."/>
            <person name="Damon W."/>
            <person name="Desjardin D."/>
            <person name="Finy P."/>
            <person name="Geml J."/>
            <person name="Haridas S."/>
            <person name="Hughes K."/>
            <person name="Justo A."/>
            <person name="Karasinski D."/>
            <person name="Kautmanova I."/>
            <person name="Kiss B."/>
            <person name="Kocsube S."/>
            <person name="Kotiranta H."/>
            <person name="LaButti K.M."/>
            <person name="Lechner B.E."/>
            <person name="Liimatainen K."/>
            <person name="Lipzen A."/>
            <person name="Lukacs Z."/>
            <person name="Mihaltcheva S."/>
            <person name="Morgado L.N."/>
            <person name="Niskanen T."/>
            <person name="Noordeloos M.E."/>
            <person name="Ohm R.A."/>
            <person name="Ortiz-Santana B."/>
            <person name="Ovrebo C."/>
            <person name="Racz N."/>
            <person name="Riley R."/>
            <person name="Savchenko A."/>
            <person name="Shiryaev A."/>
            <person name="Soop K."/>
            <person name="Spirin V."/>
            <person name="Szebenyi C."/>
            <person name="Tomsovsky M."/>
            <person name="Tulloss R.E."/>
            <person name="Uehling J."/>
            <person name="Grigoriev I.V."/>
            <person name="Vagvolgyi C."/>
            <person name="Papp T."/>
            <person name="Martin F.M."/>
            <person name="Miettinen O."/>
            <person name="Hibbett D.S."/>
            <person name="Nagy L.G."/>
        </authorList>
    </citation>
    <scope>NUCLEOTIDE SEQUENCE [LARGE SCALE GENOMIC DNA]</scope>
    <source>
        <strain evidence="1 2">FP101781</strain>
    </source>
</reference>
<dbReference type="EMBL" id="QPFP01000154">
    <property type="protein sequence ID" value="TEB20140.1"/>
    <property type="molecule type" value="Genomic_DNA"/>
</dbReference>
<evidence type="ECO:0000313" key="1">
    <source>
        <dbReference type="EMBL" id="TEB20140.1"/>
    </source>
</evidence>
<dbReference type="Proteomes" id="UP000298030">
    <property type="component" value="Unassembled WGS sequence"/>
</dbReference>
<evidence type="ECO:0008006" key="3">
    <source>
        <dbReference type="Google" id="ProtNLM"/>
    </source>
</evidence>
<proteinExistence type="predicted"/>
<dbReference type="AlphaFoldDB" id="A0A4Y7SED0"/>